<dbReference type="SUPFAM" id="SSF103473">
    <property type="entry name" value="MFS general substrate transporter"/>
    <property type="match status" value="1"/>
</dbReference>
<dbReference type="AlphaFoldDB" id="A0AAD7R9Y8"/>
<sequence length="523" mass="57624">MRFGLLSCQLTNLMSFPLNFPLRERQTAERMLVCQFGAMLRWVTLLSGVVECLFFGGIIFGWASLAVILKREGYFSDHCINATGDNSSEYTDCSGQDEQLSLVFTIASMMSRFFILPNGFFFDHFGTMATRILAILVFTTGSLLIAFSSAELSVLIFPALSCLNVAGLLLFVTNIQISNIFGSYQSIIVTLISGSTMSSPVVFLIIKILHERGISLRSSFLFISGCSVIHLLRTFFLMPKTHIPYPLPEGYTYGMSCCGQSNSMVPQGAGTTESNGIVQREIGAVPQAGDTQPSENTASNVMSFRSCVLSWFYLLHLVWFCAIQLNTFFIIGTLNAMFARLTNGDPSLVSSYTNAFAFTQLCGILCAPLNGLIIGRNKGKPRAPGETEKEADLRSSVLSLFLTALLCLLFSICASIPVLPLQYFTFVLQVLTMSFLFGGNSAFIRIVFPSCHYGKLYGLVLCLSGVVLLLQFPLTILVNDVLQGNPLYVNIGLIILSLLAFLHPLYVYLHCRRQAAHRLRLNS</sequence>
<dbReference type="InterPro" id="IPR036259">
    <property type="entry name" value="MFS_trans_sf"/>
</dbReference>
<keyword evidence="2" id="KW-0812">Transmembrane</keyword>
<dbReference type="Proteomes" id="UP001221898">
    <property type="component" value="Unassembled WGS sequence"/>
</dbReference>
<protein>
    <recommendedName>
        <fullName evidence="5">Solute carrier family 43 member 3</fullName>
    </recommendedName>
</protein>
<dbReference type="EMBL" id="JAINUG010000410">
    <property type="protein sequence ID" value="KAJ8372240.1"/>
    <property type="molecule type" value="Genomic_DNA"/>
</dbReference>
<feature type="transmembrane region" description="Helical" evidence="2">
    <location>
        <begin position="456"/>
        <end position="476"/>
    </location>
</feature>
<feature type="transmembrane region" description="Helical" evidence="2">
    <location>
        <begin position="488"/>
        <end position="509"/>
    </location>
</feature>
<feature type="transmembrane region" description="Helical" evidence="2">
    <location>
        <begin position="39"/>
        <end position="68"/>
    </location>
</feature>
<gene>
    <name evidence="3" type="ORF">AAFF_G00293590</name>
</gene>
<comment type="subcellular location">
    <subcellularLocation>
        <location evidence="1">Membrane</location>
        <topology evidence="1">Multi-pass membrane protein</topology>
    </subcellularLocation>
</comment>
<evidence type="ECO:0008006" key="5">
    <source>
        <dbReference type="Google" id="ProtNLM"/>
    </source>
</evidence>
<feature type="transmembrane region" description="Helical" evidence="2">
    <location>
        <begin position="156"/>
        <end position="175"/>
    </location>
</feature>
<dbReference type="Gene3D" id="1.20.1250.20">
    <property type="entry name" value="MFS general substrate transporter like domains"/>
    <property type="match status" value="1"/>
</dbReference>
<keyword evidence="2" id="KW-0472">Membrane</keyword>
<reference evidence="3" key="1">
    <citation type="journal article" date="2023" name="Science">
        <title>Genome structures resolve the early diversification of teleost fishes.</title>
        <authorList>
            <person name="Parey E."/>
            <person name="Louis A."/>
            <person name="Montfort J."/>
            <person name="Bouchez O."/>
            <person name="Roques C."/>
            <person name="Iampietro C."/>
            <person name="Lluch J."/>
            <person name="Castinel A."/>
            <person name="Donnadieu C."/>
            <person name="Desvignes T."/>
            <person name="Floi Bucao C."/>
            <person name="Jouanno E."/>
            <person name="Wen M."/>
            <person name="Mejri S."/>
            <person name="Dirks R."/>
            <person name="Jansen H."/>
            <person name="Henkel C."/>
            <person name="Chen W.J."/>
            <person name="Zahm M."/>
            <person name="Cabau C."/>
            <person name="Klopp C."/>
            <person name="Thompson A.W."/>
            <person name="Robinson-Rechavi M."/>
            <person name="Braasch I."/>
            <person name="Lecointre G."/>
            <person name="Bobe J."/>
            <person name="Postlethwait J.H."/>
            <person name="Berthelot C."/>
            <person name="Roest Crollius H."/>
            <person name="Guiguen Y."/>
        </authorList>
    </citation>
    <scope>NUCLEOTIDE SEQUENCE</scope>
    <source>
        <strain evidence="3">NC1722</strain>
    </source>
</reference>
<comment type="caution">
    <text evidence="3">The sequence shown here is derived from an EMBL/GenBank/DDBJ whole genome shotgun (WGS) entry which is preliminary data.</text>
</comment>
<keyword evidence="2" id="KW-1133">Transmembrane helix</keyword>
<evidence type="ECO:0000256" key="1">
    <source>
        <dbReference type="ARBA" id="ARBA00004141"/>
    </source>
</evidence>
<feature type="transmembrane region" description="Helical" evidence="2">
    <location>
        <begin position="423"/>
        <end position="444"/>
    </location>
</feature>
<dbReference type="PANTHER" id="PTHR20765:SF1">
    <property type="entry name" value="EQUILIBRATIVE NUCLEOBASE TRANSPORTER 1"/>
    <property type="match status" value="1"/>
</dbReference>
<evidence type="ECO:0000313" key="4">
    <source>
        <dbReference type="Proteomes" id="UP001221898"/>
    </source>
</evidence>
<dbReference type="GO" id="GO:0016020">
    <property type="term" value="C:membrane"/>
    <property type="evidence" value="ECO:0007669"/>
    <property type="project" value="UniProtKB-SubCell"/>
</dbReference>
<accession>A0AAD7R9Y8</accession>
<feature type="transmembrane region" description="Helical" evidence="2">
    <location>
        <begin position="311"/>
        <end position="335"/>
    </location>
</feature>
<feature type="transmembrane region" description="Helical" evidence="2">
    <location>
        <begin position="396"/>
        <end position="417"/>
    </location>
</feature>
<keyword evidence="4" id="KW-1185">Reference proteome</keyword>
<name>A0AAD7R9Y8_9TELE</name>
<proteinExistence type="predicted"/>
<evidence type="ECO:0000313" key="3">
    <source>
        <dbReference type="EMBL" id="KAJ8372240.1"/>
    </source>
</evidence>
<feature type="transmembrane region" description="Helical" evidence="2">
    <location>
        <begin position="132"/>
        <end position="150"/>
    </location>
</feature>
<evidence type="ECO:0000256" key="2">
    <source>
        <dbReference type="SAM" id="Phobius"/>
    </source>
</evidence>
<dbReference type="PANTHER" id="PTHR20765">
    <property type="entry name" value="SOLUTE CARRIER FAMILY 43 MEMBER 3-RELATED"/>
    <property type="match status" value="1"/>
</dbReference>
<feature type="transmembrane region" description="Helical" evidence="2">
    <location>
        <begin position="187"/>
        <end position="208"/>
    </location>
</feature>
<organism evidence="3 4">
    <name type="scientific">Aldrovandia affinis</name>
    <dbReference type="NCBI Taxonomy" id="143900"/>
    <lineage>
        <taxon>Eukaryota</taxon>
        <taxon>Metazoa</taxon>
        <taxon>Chordata</taxon>
        <taxon>Craniata</taxon>
        <taxon>Vertebrata</taxon>
        <taxon>Euteleostomi</taxon>
        <taxon>Actinopterygii</taxon>
        <taxon>Neopterygii</taxon>
        <taxon>Teleostei</taxon>
        <taxon>Notacanthiformes</taxon>
        <taxon>Halosauridae</taxon>
        <taxon>Aldrovandia</taxon>
    </lineage>
</organism>
<dbReference type="InterPro" id="IPR027197">
    <property type="entry name" value="SLC43A3"/>
</dbReference>
<feature type="transmembrane region" description="Helical" evidence="2">
    <location>
        <begin position="355"/>
        <end position="375"/>
    </location>
</feature>